<dbReference type="InterPro" id="IPR003661">
    <property type="entry name" value="HisK_dim/P_dom"/>
</dbReference>
<dbReference type="SUPFAM" id="SSF47384">
    <property type="entry name" value="Homodimeric domain of signal transducing histidine kinase"/>
    <property type="match status" value="1"/>
</dbReference>
<organism evidence="10 11">
    <name type="scientific">Ascodesmis nigricans</name>
    <dbReference type="NCBI Taxonomy" id="341454"/>
    <lineage>
        <taxon>Eukaryota</taxon>
        <taxon>Fungi</taxon>
        <taxon>Dikarya</taxon>
        <taxon>Ascomycota</taxon>
        <taxon>Pezizomycotina</taxon>
        <taxon>Pezizomycetes</taxon>
        <taxon>Pezizales</taxon>
        <taxon>Ascodesmidaceae</taxon>
        <taxon>Ascodesmis</taxon>
    </lineage>
</organism>
<feature type="compositionally biased region" description="Basic and acidic residues" evidence="7">
    <location>
        <begin position="1567"/>
        <end position="1592"/>
    </location>
</feature>
<dbReference type="GO" id="GO:0009927">
    <property type="term" value="F:histidine phosphotransfer kinase activity"/>
    <property type="evidence" value="ECO:0007669"/>
    <property type="project" value="TreeGrafter"/>
</dbReference>
<sequence>MPEKEETPSPDSSYTHEALELLRTRELYKYYEPTITPTYSDDEYHDPYHRDPKCSLSSSEDTDQSHGSWTGTPLTAGDPVLGSLVLLAERLLGADRAVVVFADQHREYLVADSAQAITHFTGVDPPGSVDADMFPSTGTSRKRVKGRVELFSVFLDTPMRKKGPRKVEEMLSRDLAVEHKWKGCWPTMTRFAGMPICTKSGSVIGVLCACYKDPDPGDVDRVQYTRTFQTLSRSVMRYMDVVRGEREKKRGRRMEIALSRFIAGNYSPDKVPLTGQADGSMRVETADEESSRFDDERMENTKQRRKTEREKWEKRAAKRRNMKRDRQYSGEVSPKTPVPEVPEEPEPEPEPPSSSSSSRNAASKRKKVTSYFDPDAAPKHPAEEEDTRFESFDSDSPVPFLGNYGVPFKAPHDRSPPIPIEQKKDSDSSPPTSFDPQFLTRQPPTPYFLPDDESSTRIRESRGDGSYSSTSTIGSLPMNVAAHHRTLFMRAAELMHDAMAVDGVCFANPDLEGLLDFTAPGGERRDSFNHTSSDAVNAEEVRGNRSIDSRQRSGIIGFSAHRPATSPGAAGVDAAQLTEAYLRNLTESWPRGCIFAWSRDATHPVIGVTVDPEGTSDVEGHFVHEAPENLEIVNVLRRFLPGSRSVMFIPLYDYVGKVFAVGFAWTCSGVRVLRGDVEGSFMAAFCDSIMTEVSRVQSVSANVAKSNFISTISHELRSPLHGILASCELFAESILSSYERDLVSTITSCGRTLLDTIENVLSFTKLNTRANLRKHQSKKTHEKAFEHVTDMAQAVTNLTPEPLEKDVDLAALVEEVAEAAYVGYRFSETPEPKRPSSSRRSGGERKDDVYVIVEVDPAVVERRFVIPPGAFRRVALNLMTNALKYTDEGWVRVCLYMKGDKTILSVADSGRGISREFLKNSLFTPFMQEMNLHSGTGLGMSIVRQLVDEIAGTIDVRSQVDVGTDVCVTLKLDSHIPSSPSPTEIDIRAAREILGGKIACLIGFDIDAPVDDGSHGSDGKGGLESVTLKGAGDAQKAIYTYLANTLTKLLGMRIVPAPKGLEALAVGEVDIAITRTREDVDRFLEALEDDDVGVRGGERGDIGRGNVIPIMELGRGRLGRPVSPNSPKRVRNRVVNLSRPYGVRKLAKVVGAAVGVGAGAGDNATPRHHPPTPPSSTSPKQTTTTPTTAPKETARPTVPILQPQPPEPATSLVPSQNRKSIPQCSKSKLPSVLIVEDNQINMKLLSTFFERAGYEYTKARNGLEAYRLVQERWDAMGDSTTPGEGRGFDVILMDLQMPIMTGTEATRAIRSLEAERLAAFSSPSSSSSFPQSTAAATQRPPQKATIIALTALSNQEARLEAKRAGTDMFLVKPVRISELREIMVRVQEARKRRVGEWKQLEVNEEEGDGGRELVKEGDNAEERRESTITWTVDDVDSPPLPVDENTRIDPPRVDTDAGTSTLRPRRSSVTEPLRLPPSPHPPQLGPLAPTAPAKEVEPPKSAPTTATPALKLTTTRNGLRGPGGRAFLPLLSPGIGAGIPGGVLPRAGRVGVAAQMDSVLDDDDDMSRDARTAEKERDGVGRGVNGRERREG</sequence>
<feature type="compositionally biased region" description="Polar residues" evidence="7">
    <location>
        <begin position="1212"/>
        <end position="1224"/>
    </location>
</feature>
<feature type="region of interest" description="Disordered" evidence="7">
    <location>
        <begin position="1321"/>
        <end position="1341"/>
    </location>
</feature>
<evidence type="ECO:0000256" key="1">
    <source>
        <dbReference type="ARBA" id="ARBA00000085"/>
    </source>
</evidence>
<dbReference type="Pfam" id="PF02518">
    <property type="entry name" value="HATPase_c"/>
    <property type="match status" value="1"/>
</dbReference>
<keyword evidence="5" id="KW-0418">Kinase</keyword>
<dbReference type="PANTHER" id="PTHR43047:SF72">
    <property type="entry name" value="OSMOSENSING HISTIDINE PROTEIN KINASE SLN1"/>
    <property type="match status" value="1"/>
</dbReference>
<evidence type="ECO:0000259" key="8">
    <source>
        <dbReference type="PROSITE" id="PS50109"/>
    </source>
</evidence>
<feature type="domain" description="Response regulatory" evidence="9">
    <location>
        <begin position="1231"/>
        <end position="1387"/>
    </location>
</feature>
<feature type="domain" description="Histidine kinase" evidence="8">
    <location>
        <begin position="711"/>
        <end position="974"/>
    </location>
</feature>
<protein>
    <recommendedName>
        <fullName evidence="2">histidine kinase</fullName>
        <ecNumber evidence="2">2.7.13.3</ecNumber>
    </recommendedName>
</protein>
<evidence type="ECO:0000256" key="3">
    <source>
        <dbReference type="ARBA" id="ARBA00022553"/>
    </source>
</evidence>
<feature type="compositionally biased region" description="Basic and acidic residues" evidence="7">
    <location>
        <begin position="410"/>
        <end position="427"/>
    </location>
</feature>
<dbReference type="SMART" id="SM00388">
    <property type="entry name" value="HisKA"/>
    <property type="match status" value="1"/>
</dbReference>
<dbReference type="InParanoid" id="A0A4S2MQH1"/>
<dbReference type="SMART" id="SM00448">
    <property type="entry name" value="REC"/>
    <property type="match status" value="1"/>
</dbReference>
<dbReference type="InterPro" id="IPR036097">
    <property type="entry name" value="HisK_dim/P_sf"/>
</dbReference>
<dbReference type="OrthoDB" id="303614at2759"/>
<dbReference type="Proteomes" id="UP000298138">
    <property type="component" value="Unassembled WGS sequence"/>
</dbReference>
<dbReference type="InterPro" id="IPR004358">
    <property type="entry name" value="Sig_transdc_His_kin-like_C"/>
</dbReference>
<keyword evidence="4" id="KW-0808">Transferase</keyword>
<dbReference type="SUPFAM" id="SSF55781">
    <property type="entry name" value="GAF domain-like"/>
    <property type="match status" value="1"/>
</dbReference>
<dbReference type="EC" id="2.7.13.3" evidence="2"/>
<dbReference type="InterPro" id="IPR036890">
    <property type="entry name" value="HATPase_C_sf"/>
</dbReference>
<feature type="compositionally biased region" description="Polar residues" evidence="7">
    <location>
        <begin position="55"/>
        <end position="73"/>
    </location>
</feature>
<dbReference type="CDD" id="cd00082">
    <property type="entry name" value="HisKA"/>
    <property type="match status" value="1"/>
</dbReference>
<dbReference type="PANTHER" id="PTHR43047">
    <property type="entry name" value="TWO-COMPONENT HISTIDINE PROTEIN KINASE"/>
    <property type="match status" value="1"/>
</dbReference>
<feature type="region of interest" description="Disordered" evidence="7">
    <location>
        <begin position="267"/>
        <end position="471"/>
    </location>
</feature>
<gene>
    <name evidence="10" type="ORF">EX30DRAFT_343945</name>
</gene>
<evidence type="ECO:0000256" key="7">
    <source>
        <dbReference type="SAM" id="MobiDB-lite"/>
    </source>
</evidence>
<keyword evidence="11" id="KW-1185">Reference proteome</keyword>
<feature type="compositionally biased region" description="Basic and acidic residues" evidence="7">
    <location>
        <begin position="289"/>
        <end position="315"/>
    </location>
</feature>
<evidence type="ECO:0000256" key="2">
    <source>
        <dbReference type="ARBA" id="ARBA00012438"/>
    </source>
</evidence>
<dbReference type="STRING" id="341454.A0A4S2MQH1"/>
<dbReference type="PROSITE" id="PS50109">
    <property type="entry name" value="HIS_KIN"/>
    <property type="match status" value="1"/>
</dbReference>
<dbReference type="InterPro" id="IPR001789">
    <property type="entry name" value="Sig_transdc_resp-reg_receiver"/>
</dbReference>
<name>A0A4S2MQH1_9PEZI</name>
<dbReference type="SUPFAM" id="SSF55874">
    <property type="entry name" value="ATPase domain of HSP90 chaperone/DNA topoisomerase II/histidine kinase"/>
    <property type="match status" value="1"/>
</dbReference>
<feature type="region of interest" description="Disordered" evidence="7">
    <location>
        <begin position="1404"/>
        <end position="1507"/>
    </location>
</feature>
<dbReference type="Pfam" id="PF00512">
    <property type="entry name" value="HisKA"/>
    <property type="match status" value="1"/>
</dbReference>
<feature type="compositionally biased region" description="Low complexity" evidence="7">
    <location>
        <begin position="1177"/>
        <end position="1197"/>
    </location>
</feature>
<dbReference type="GO" id="GO:0000155">
    <property type="term" value="F:phosphorelay sensor kinase activity"/>
    <property type="evidence" value="ECO:0007669"/>
    <property type="project" value="InterPro"/>
</dbReference>
<dbReference type="Gene3D" id="3.30.565.10">
    <property type="entry name" value="Histidine kinase-like ATPase, C-terminal domain"/>
    <property type="match status" value="1"/>
</dbReference>
<evidence type="ECO:0000313" key="11">
    <source>
        <dbReference type="Proteomes" id="UP000298138"/>
    </source>
</evidence>
<evidence type="ECO:0000256" key="6">
    <source>
        <dbReference type="PROSITE-ProRule" id="PRU00169"/>
    </source>
</evidence>
<dbReference type="CDD" id="cd17546">
    <property type="entry name" value="REC_hyHK_CKI1_RcsC-like"/>
    <property type="match status" value="1"/>
</dbReference>
<evidence type="ECO:0000256" key="4">
    <source>
        <dbReference type="ARBA" id="ARBA00022679"/>
    </source>
</evidence>
<dbReference type="PRINTS" id="PR00344">
    <property type="entry name" value="BCTRLSENSOR"/>
</dbReference>
<dbReference type="GO" id="GO:0005886">
    <property type="term" value="C:plasma membrane"/>
    <property type="evidence" value="ECO:0007669"/>
    <property type="project" value="TreeGrafter"/>
</dbReference>
<feature type="compositionally biased region" description="Polar residues" evidence="7">
    <location>
        <begin position="1457"/>
        <end position="1470"/>
    </location>
</feature>
<feature type="compositionally biased region" description="Pro residues" evidence="7">
    <location>
        <begin position="1474"/>
        <end position="1484"/>
    </location>
</feature>
<comment type="catalytic activity">
    <reaction evidence="1">
        <text>ATP + protein L-histidine = ADP + protein N-phospho-L-histidine.</text>
        <dbReference type="EC" id="2.7.13.3"/>
    </reaction>
</comment>
<feature type="compositionally biased region" description="Basic and acidic residues" evidence="7">
    <location>
        <begin position="454"/>
        <end position="463"/>
    </location>
</feature>
<feature type="modified residue" description="4-aspartylphosphate" evidence="6">
    <location>
        <position position="1294"/>
    </location>
</feature>
<dbReference type="PROSITE" id="PS50110">
    <property type="entry name" value="RESPONSE_REGULATORY"/>
    <property type="match status" value="1"/>
</dbReference>
<evidence type="ECO:0000313" key="10">
    <source>
        <dbReference type="EMBL" id="TGZ77579.1"/>
    </source>
</evidence>
<feature type="region of interest" description="Disordered" evidence="7">
    <location>
        <begin position="1555"/>
        <end position="1592"/>
    </location>
</feature>
<feature type="region of interest" description="Disordered" evidence="7">
    <location>
        <begin position="1158"/>
        <end position="1224"/>
    </location>
</feature>
<reference evidence="10 11" key="1">
    <citation type="submission" date="2019-04" db="EMBL/GenBank/DDBJ databases">
        <title>Comparative genomics and transcriptomics to analyze fruiting body development in filamentous ascomycetes.</title>
        <authorList>
            <consortium name="DOE Joint Genome Institute"/>
            <person name="Lutkenhaus R."/>
            <person name="Traeger S."/>
            <person name="Breuer J."/>
            <person name="Kuo A."/>
            <person name="Lipzen A."/>
            <person name="Pangilinan J."/>
            <person name="Dilworth D."/>
            <person name="Sandor L."/>
            <person name="Poggeler S."/>
            <person name="Barry K."/>
            <person name="Grigoriev I.V."/>
            <person name="Nowrousian M."/>
        </authorList>
    </citation>
    <scope>NUCLEOTIDE SEQUENCE [LARGE SCALE GENOMIC DNA]</scope>
    <source>
        <strain evidence="10 11">CBS 389.68</strain>
    </source>
</reference>
<dbReference type="InterPro" id="IPR003594">
    <property type="entry name" value="HATPase_dom"/>
</dbReference>
<dbReference type="SUPFAM" id="SSF52172">
    <property type="entry name" value="CheY-like"/>
    <property type="match status" value="1"/>
</dbReference>
<dbReference type="InterPro" id="IPR005467">
    <property type="entry name" value="His_kinase_dom"/>
</dbReference>
<feature type="region of interest" description="Disordered" evidence="7">
    <location>
        <begin position="39"/>
        <end position="74"/>
    </location>
</feature>
<accession>A0A4S2MQH1</accession>
<proteinExistence type="predicted"/>
<dbReference type="SMART" id="SM00387">
    <property type="entry name" value="HATPase_c"/>
    <property type="match status" value="1"/>
</dbReference>
<dbReference type="InterPro" id="IPR011006">
    <property type="entry name" value="CheY-like_superfamily"/>
</dbReference>
<feature type="compositionally biased region" description="Low complexity" evidence="7">
    <location>
        <begin position="1321"/>
        <end position="1338"/>
    </location>
</feature>
<feature type="compositionally biased region" description="Basic and acidic residues" evidence="7">
    <location>
        <begin position="1444"/>
        <end position="1455"/>
    </location>
</feature>
<dbReference type="Gene3D" id="3.40.50.2300">
    <property type="match status" value="1"/>
</dbReference>
<evidence type="ECO:0000259" key="9">
    <source>
        <dbReference type="PROSITE" id="PS50110"/>
    </source>
</evidence>
<keyword evidence="3 6" id="KW-0597">Phosphoprotein</keyword>
<dbReference type="Pfam" id="PF00072">
    <property type="entry name" value="Response_reg"/>
    <property type="match status" value="1"/>
</dbReference>
<dbReference type="EMBL" id="ML220151">
    <property type="protein sequence ID" value="TGZ77579.1"/>
    <property type="molecule type" value="Genomic_DNA"/>
</dbReference>
<feature type="compositionally biased region" description="Basic and acidic residues" evidence="7">
    <location>
        <begin position="1408"/>
        <end position="1426"/>
    </location>
</feature>
<evidence type="ECO:0000256" key="5">
    <source>
        <dbReference type="ARBA" id="ARBA00022777"/>
    </source>
</evidence>
<dbReference type="Gene3D" id="1.10.287.130">
    <property type="match status" value="1"/>
</dbReference>